<proteinExistence type="predicted"/>
<accession>A0AAV3YYE6</accession>
<evidence type="ECO:0000313" key="2">
    <source>
        <dbReference type="EMBL" id="GFN87138.1"/>
    </source>
</evidence>
<sequence length="92" mass="10058">MSLCGAIISLDPDPDHRIARAGIETSSPGVLSAALSPYHCVTSLTGAELSSWNIIQFGFTAHGWVNPWVNQFWIIFWPSWVGGFLLISCLKP</sequence>
<keyword evidence="1" id="KW-0812">Transmembrane</keyword>
<feature type="transmembrane region" description="Helical" evidence="1">
    <location>
        <begin position="72"/>
        <end position="90"/>
    </location>
</feature>
<comment type="caution">
    <text evidence="2">The sequence shown here is derived from an EMBL/GenBank/DDBJ whole genome shotgun (WGS) entry which is preliminary data.</text>
</comment>
<keyword evidence="1" id="KW-0472">Membrane</keyword>
<gene>
    <name evidence="2" type="ORF">PoB_001364400</name>
</gene>
<keyword evidence="3" id="KW-1185">Reference proteome</keyword>
<dbReference type="EMBL" id="BLXT01001660">
    <property type="protein sequence ID" value="GFN87138.1"/>
    <property type="molecule type" value="Genomic_DNA"/>
</dbReference>
<organism evidence="2 3">
    <name type="scientific">Plakobranchus ocellatus</name>
    <dbReference type="NCBI Taxonomy" id="259542"/>
    <lineage>
        <taxon>Eukaryota</taxon>
        <taxon>Metazoa</taxon>
        <taxon>Spiralia</taxon>
        <taxon>Lophotrochozoa</taxon>
        <taxon>Mollusca</taxon>
        <taxon>Gastropoda</taxon>
        <taxon>Heterobranchia</taxon>
        <taxon>Euthyneura</taxon>
        <taxon>Panpulmonata</taxon>
        <taxon>Sacoglossa</taxon>
        <taxon>Placobranchoidea</taxon>
        <taxon>Plakobranchidae</taxon>
        <taxon>Plakobranchus</taxon>
    </lineage>
</organism>
<protein>
    <submittedName>
        <fullName evidence="2">Uncharacterized protein</fullName>
    </submittedName>
</protein>
<reference evidence="2 3" key="1">
    <citation type="journal article" date="2021" name="Elife">
        <title>Chloroplast acquisition without the gene transfer in kleptoplastic sea slugs, Plakobranchus ocellatus.</title>
        <authorList>
            <person name="Maeda T."/>
            <person name="Takahashi S."/>
            <person name="Yoshida T."/>
            <person name="Shimamura S."/>
            <person name="Takaki Y."/>
            <person name="Nagai Y."/>
            <person name="Toyoda A."/>
            <person name="Suzuki Y."/>
            <person name="Arimoto A."/>
            <person name="Ishii H."/>
            <person name="Satoh N."/>
            <person name="Nishiyama T."/>
            <person name="Hasebe M."/>
            <person name="Maruyama T."/>
            <person name="Minagawa J."/>
            <person name="Obokata J."/>
            <person name="Shigenobu S."/>
        </authorList>
    </citation>
    <scope>NUCLEOTIDE SEQUENCE [LARGE SCALE GENOMIC DNA]</scope>
</reference>
<dbReference type="AlphaFoldDB" id="A0AAV3YYE6"/>
<dbReference type="Proteomes" id="UP000735302">
    <property type="component" value="Unassembled WGS sequence"/>
</dbReference>
<keyword evidence="1" id="KW-1133">Transmembrane helix</keyword>
<name>A0AAV3YYE6_9GAST</name>
<evidence type="ECO:0000256" key="1">
    <source>
        <dbReference type="SAM" id="Phobius"/>
    </source>
</evidence>
<evidence type="ECO:0000313" key="3">
    <source>
        <dbReference type="Proteomes" id="UP000735302"/>
    </source>
</evidence>